<dbReference type="PANTHER" id="PTHR47990">
    <property type="entry name" value="2-OXOGLUTARATE (2OG) AND FE(II)-DEPENDENT OXYGENASE SUPERFAMILY PROTEIN-RELATED"/>
    <property type="match status" value="1"/>
</dbReference>
<keyword evidence="2" id="KW-0479">Metal-binding</keyword>
<evidence type="ECO:0000313" key="4">
    <source>
        <dbReference type="EMBL" id="KAF2675304.1"/>
    </source>
</evidence>
<dbReference type="SUPFAM" id="SSF51197">
    <property type="entry name" value="Clavaminate synthase-like"/>
    <property type="match status" value="1"/>
</dbReference>
<dbReference type="AlphaFoldDB" id="A0A6A6UWE6"/>
<dbReference type="GO" id="GO:0044283">
    <property type="term" value="P:small molecule biosynthetic process"/>
    <property type="evidence" value="ECO:0007669"/>
    <property type="project" value="UniProtKB-ARBA"/>
</dbReference>
<dbReference type="InterPro" id="IPR005123">
    <property type="entry name" value="Oxoglu/Fe-dep_dioxygenase_dom"/>
</dbReference>
<feature type="domain" description="Fe2OG dioxygenase" evidence="3">
    <location>
        <begin position="208"/>
        <end position="309"/>
    </location>
</feature>
<dbReference type="InterPro" id="IPR026992">
    <property type="entry name" value="DIOX_N"/>
</dbReference>
<dbReference type="Pfam" id="PF03171">
    <property type="entry name" value="2OG-FeII_Oxy"/>
    <property type="match status" value="1"/>
</dbReference>
<evidence type="ECO:0000256" key="1">
    <source>
        <dbReference type="ARBA" id="ARBA00008056"/>
    </source>
</evidence>
<dbReference type="Gene3D" id="2.60.120.330">
    <property type="entry name" value="B-lactam Antibiotic, Isopenicillin N Synthase, Chain"/>
    <property type="match status" value="1"/>
</dbReference>
<gene>
    <name evidence="4" type="ORF">BT63DRAFT_474938</name>
</gene>
<protein>
    <submittedName>
        <fullName evidence="4">Clavaminate synthase-like protein</fullName>
    </submittedName>
</protein>
<comment type="similarity">
    <text evidence="1 2">Belongs to the iron/ascorbate-dependent oxidoreductase family.</text>
</comment>
<name>A0A6A6UWE6_9PEZI</name>
<dbReference type="GO" id="GO:0016491">
    <property type="term" value="F:oxidoreductase activity"/>
    <property type="evidence" value="ECO:0007669"/>
    <property type="project" value="UniProtKB-KW"/>
</dbReference>
<dbReference type="Proteomes" id="UP000799302">
    <property type="component" value="Unassembled WGS sequence"/>
</dbReference>
<keyword evidence="2" id="KW-0560">Oxidoreductase</keyword>
<sequence>MTIPLLDLRLASDPNQKQALLDLLKDCLFNVGFLYIKGHGVPEETISDLSEKLPSLFDIANSSKSRLSKSNSPHFLGYSGFAEEVTLGQQDLREQFDYATELPVIYDKDDNEIHEGKDFSKLYWWLRGPNQWPTEEELPGFRSALESYHNALADLSYRFLHLVEEAFDIPLGTFDQIFGIDTSRQVSDSITSSTSYSQTSSRKTYLPSQHRIKLVKYPATNDEVGQGVGPHKDSSGLLTFLHQVGQEKGLEVLDKDGNWIAANPIPGTFVVNFANPFEAATDGAVKATVHRVVAPTERDRYSIPFFMGLPPNLTVSEIRSCVPEAVRKMRRDEDGQEATENAVSSFLDPRWDNLGESQLRKWIRSHKDVGRKWYGDEVVDYYIQ</sequence>
<keyword evidence="5" id="KW-1185">Reference proteome</keyword>
<evidence type="ECO:0000313" key="5">
    <source>
        <dbReference type="Proteomes" id="UP000799302"/>
    </source>
</evidence>
<keyword evidence="2" id="KW-0408">Iron</keyword>
<evidence type="ECO:0000259" key="3">
    <source>
        <dbReference type="PROSITE" id="PS51471"/>
    </source>
</evidence>
<dbReference type="EMBL" id="MU004230">
    <property type="protein sequence ID" value="KAF2675304.1"/>
    <property type="molecule type" value="Genomic_DNA"/>
</dbReference>
<dbReference type="Pfam" id="PF14226">
    <property type="entry name" value="DIOX_N"/>
    <property type="match status" value="1"/>
</dbReference>
<proteinExistence type="inferred from homology"/>
<dbReference type="PROSITE" id="PS51471">
    <property type="entry name" value="FE2OG_OXY"/>
    <property type="match status" value="1"/>
</dbReference>
<reference evidence="4" key="1">
    <citation type="journal article" date="2020" name="Stud. Mycol.">
        <title>101 Dothideomycetes genomes: a test case for predicting lifestyles and emergence of pathogens.</title>
        <authorList>
            <person name="Haridas S."/>
            <person name="Albert R."/>
            <person name="Binder M."/>
            <person name="Bloem J."/>
            <person name="Labutti K."/>
            <person name="Salamov A."/>
            <person name="Andreopoulos B."/>
            <person name="Baker S."/>
            <person name="Barry K."/>
            <person name="Bills G."/>
            <person name="Bluhm B."/>
            <person name="Cannon C."/>
            <person name="Castanera R."/>
            <person name="Culley D."/>
            <person name="Daum C."/>
            <person name="Ezra D."/>
            <person name="Gonzalez J."/>
            <person name="Henrissat B."/>
            <person name="Kuo A."/>
            <person name="Liang C."/>
            <person name="Lipzen A."/>
            <person name="Lutzoni F."/>
            <person name="Magnuson J."/>
            <person name="Mondo S."/>
            <person name="Nolan M."/>
            <person name="Ohm R."/>
            <person name="Pangilinan J."/>
            <person name="Park H.-J."/>
            <person name="Ramirez L."/>
            <person name="Alfaro M."/>
            <person name="Sun H."/>
            <person name="Tritt A."/>
            <person name="Yoshinaga Y."/>
            <person name="Zwiers L.-H."/>
            <person name="Turgeon B."/>
            <person name="Goodwin S."/>
            <person name="Spatafora J."/>
            <person name="Crous P."/>
            <person name="Grigoriev I."/>
        </authorList>
    </citation>
    <scope>NUCLEOTIDE SEQUENCE</scope>
    <source>
        <strain evidence="4">CBS 115976</strain>
    </source>
</reference>
<organism evidence="4 5">
    <name type="scientific">Microthyrium microscopicum</name>
    <dbReference type="NCBI Taxonomy" id="703497"/>
    <lineage>
        <taxon>Eukaryota</taxon>
        <taxon>Fungi</taxon>
        <taxon>Dikarya</taxon>
        <taxon>Ascomycota</taxon>
        <taxon>Pezizomycotina</taxon>
        <taxon>Dothideomycetes</taxon>
        <taxon>Dothideomycetes incertae sedis</taxon>
        <taxon>Microthyriales</taxon>
        <taxon>Microthyriaceae</taxon>
        <taxon>Microthyrium</taxon>
    </lineage>
</organism>
<dbReference type="InterPro" id="IPR044861">
    <property type="entry name" value="IPNS-like_FE2OG_OXY"/>
</dbReference>
<accession>A0A6A6UWE6</accession>
<evidence type="ECO:0000256" key="2">
    <source>
        <dbReference type="RuleBase" id="RU003682"/>
    </source>
</evidence>
<dbReference type="InterPro" id="IPR050231">
    <property type="entry name" value="Iron_ascorbate_oxido_reductase"/>
</dbReference>
<dbReference type="OrthoDB" id="627829at2759"/>
<dbReference type="InterPro" id="IPR027443">
    <property type="entry name" value="IPNS-like_sf"/>
</dbReference>
<dbReference type="GO" id="GO:0046872">
    <property type="term" value="F:metal ion binding"/>
    <property type="evidence" value="ECO:0007669"/>
    <property type="project" value="UniProtKB-KW"/>
</dbReference>